<gene>
    <name evidence="1" type="ORF">CEPIT_LOCUS29957</name>
</gene>
<dbReference type="InterPro" id="IPR053031">
    <property type="entry name" value="Cuticle_assoc_protein"/>
</dbReference>
<reference evidence="1" key="1">
    <citation type="submission" date="2022-07" db="EMBL/GenBank/DDBJ databases">
        <authorList>
            <person name="Macas J."/>
            <person name="Novak P."/>
            <person name="Neumann P."/>
        </authorList>
    </citation>
    <scope>NUCLEOTIDE SEQUENCE</scope>
</reference>
<keyword evidence="2" id="KW-1185">Reference proteome</keyword>
<evidence type="ECO:0000313" key="1">
    <source>
        <dbReference type="EMBL" id="CAH9129571.1"/>
    </source>
</evidence>
<name>A0AAV0F270_9ASTE</name>
<dbReference type="AlphaFoldDB" id="A0AAV0F270"/>
<dbReference type="GO" id="GO:0006357">
    <property type="term" value="P:regulation of transcription by RNA polymerase II"/>
    <property type="evidence" value="ECO:0007669"/>
    <property type="project" value="TreeGrafter"/>
</dbReference>
<dbReference type="PANTHER" id="PTHR34396:SF31">
    <property type="entry name" value="OS02G0326900 PROTEIN"/>
    <property type="match status" value="1"/>
</dbReference>
<dbReference type="SMART" id="SM00614">
    <property type="entry name" value="ZnF_BED"/>
    <property type="match status" value="1"/>
</dbReference>
<dbReference type="EMBL" id="CAMAPF010000956">
    <property type="protein sequence ID" value="CAH9129571.1"/>
    <property type="molecule type" value="Genomic_DNA"/>
</dbReference>
<dbReference type="GO" id="GO:1990837">
    <property type="term" value="F:sequence-specific double-stranded DNA binding"/>
    <property type="evidence" value="ECO:0007669"/>
    <property type="project" value="TreeGrafter"/>
</dbReference>
<evidence type="ECO:0008006" key="3">
    <source>
        <dbReference type="Google" id="ProtNLM"/>
    </source>
</evidence>
<accession>A0AAV0F270</accession>
<protein>
    <recommendedName>
        <fullName evidence="3">BED-type domain-containing protein</fullName>
    </recommendedName>
</protein>
<dbReference type="Proteomes" id="UP001152523">
    <property type="component" value="Unassembled WGS sequence"/>
</dbReference>
<comment type="caution">
    <text evidence="1">The sequence shown here is derived from an EMBL/GenBank/DDBJ whole genome shotgun (WGS) entry which is preliminary data.</text>
</comment>
<dbReference type="PANTHER" id="PTHR34396">
    <property type="entry name" value="OS03G0264950 PROTEIN-RELATED"/>
    <property type="match status" value="1"/>
</dbReference>
<evidence type="ECO:0000313" key="2">
    <source>
        <dbReference type="Proteomes" id="UP001152523"/>
    </source>
</evidence>
<proteinExistence type="predicted"/>
<dbReference type="GO" id="GO:0005634">
    <property type="term" value="C:nucleus"/>
    <property type="evidence" value="ECO:0007669"/>
    <property type="project" value="TreeGrafter"/>
</dbReference>
<organism evidence="1 2">
    <name type="scientific">Cuscuta epithymum</name>
    <dbReference type="NCBI Taxonomy" id="186058"/>
    <lineage>
        <taxon>Eukaryota</taxon>
        <taxon>Viridiplantae</taxon>
        <taxon>Streptophyta</taxon>
        <taxon>Embryophyta</taxon>
        <taxon>Tracheophyta</taxon>
        <taxon>Spermatophyta</taxon>
        <taxon>Magnoliopsida</taxon>
        <taxon>eudicotyledons</taxon>
        <taxon>Gunneridae</taxon>
        <taxon>Pentapetalae</taxon>
        <taxon>asterids</taxon>
        <taxon>lamiids</taxon>
        <taxon>Solanales</taxon>
        <taxon>Convolvulaceae</taxon>
        <taxon>Cuscuteae</taxon>
        <taxon>Cuscuta</taxon>
        <taxon>Cuscuta subgen. Cuscuta</taxon>
    </lineage>
</organism>
<sequence>MQAPSTSILPFSEGSNLIYIMAEEVDTSINTDQSHVEEMADIPDETQAGYDGGEEPIIEESDLNLNKERAKRSKIWEDCFTKIKNAKGVVVKVQCTHCKVKLSWQRTGTTTHLGRHMKMCSQRKASMRQQGLLNFQASNLSMPSLAPAVVGGGSTIMEK</sequence>